<dbReference type="Proteomes" id="UP000310314">
    <property type="component" value="Unassembled WGS sequence"/>
</dbReference>
<dbReference type="OrthoDB" id="9807542at2"/>
<dbReference type="SUPFAM" id="SSF88697">
    <property type="entry name" value="PUA domain-like"/>
    <property type="match status" value="1"/>
</dbReference>
<dbReference type="InterPro" id="IPR007374">
    <property type="entry name" value="ASCH_domain"/>
</dbReference>
<evidence type="ECO:0000313" key="3">
    <source>
        <dbReference type="Proteomes" id="UP000310314"/>
    </source>
</evidence>
<dbReference type="CDD" id="cd06553">
    <property type="entry name" value="ASCH_Ef3133_like"/>
    <property type="match status" value="1"/>
</dbReference>
<sequence length="156" mass="18409">MDNASANNMWGDYLKNHLEDVFHEPPKVYHFCDNEEDANTCAKLVKDGIKKATSDSLLGLQYRNERLPKIGDFLIVTDWEGKAQCIVETTKVTLKPFFSITEEYARLEGEGDKSLAYWKKVHWDYYTRELEQFERVPRESMIIVCQEFEKVFERKK</sequence>
<feature type="domain" description="ASCH" evidence="1">
    <location>
        <begin position="29"/>
        <end position="152"/>
    </location>
</feature>
<dbReference type="PIRSF" id="PIRSF021320">
    <property type="entry name" value="DUF984"/>
    <property type="match status" value="1"/>
</dbReference>
<evidence type="ECO:0000259" key="1">
    <source>
        <dbReference type="SMART" id="SM01022"/>
    </source>
</evidence>
<dbReference type="SMART" id="SM01022">
    <property type="entry name" value="ASCH"/>
    <property type="match status" value="1"/>
</dbReference>
<reference evidence="2 3" key="1">
    <citation type="submission" date="2019-05" db="EMBL/GenBank/DDBJ databases">
        <authorList>
            <person name="Zhang J.-Y."/>
            <person name="Feg X."/>
            <person name="Du Z.-J."/>
        </authorList>
    </citation>
    <scope>NUCLEOTIDE SEQUENCE [LARGE SCALE GENOMIC DNA]</scope>
    <source>
        <strain evidence="2 3">RZ26</strain>
    </source>
</reference>
<dbReference type="EMBL" id="VATY01000001">
    <property type="protein sequence ID" value="TMM58730.1"/>
    <property type="molecule type" value="Genomic_DNA"/>
</dbReference>
<keyword evidence="3" id="KW-1185">Reference proteome</keyword>
<dbReference type="InterPro" id="IPR015947">
    <property type="entry name" value="PUA-like_sf"/>
</dbReference>
<proteinExistence type="predicted"/>
<name>A0A5S3PUV5_9FLAO</name>
<dbReference type="Pfam" id="PF04266">
    <property type="entry name" value="ASCH"/>
    <property type="match status" value="1"/>
</dbReference>
<accession>A0A5S3PUV5</accession>
<dbReference type="Gene3D" id="3.10.400.10">
    <property type="entry name" value="Sulfate adenylyltransferase"/>
    <property type="match status" value="1"/>
</dbReference>
<dbReference type="PANTHER" id="PTHR39203:SF1">
    <property type="entry name" value="CYTOPLASMIC PROTEIN"/>
    <property type="match status" value="1"/>
</dbReference>
<dbReference type="PANTHER" id="PTHR39203">
    <property type="entry name" value="CYTOPLASMIC PROTEIN-RELATED"/>
    <property type="match status" value="1"/>
</dbReference>
<dbReference type="RefSeq" id="WP_138656663.1">
    <property type="nucleotide sequence ID" value="NZ_VATY01000001.1"/>
</dbReference>
<dbReference type="InterPro" id="IPR009326">
    <property type="entry name" value="DUF984"/>
</dbReference>
<evidence type="ECO:0000313" key="2">
    <source>
        <dbReference type="EMBL" id="TMM58730.1"/>
    </source>
</evidence>
<comment type="caution">
    <text evidence="2">The sequence shown here is derived from an EMBL/GenBank/DDBJ whole genome shotgun (WGS) entry which is preliminary data.</text>
</comment>
<dbReference type="AlphaFoldDB" id="A0A5S3PUV5"/>
<organism evidence="2 3">
    <name type="scientific">Maribacter algarum</name>
    <name type="common">ex Zhang et al. 2020</name>
    <dbReference type="NCBI Taxonomy" id="2578118"/>
    <lineage>
        <taxon>Bacteria</taxon>
        <taxon>Pseudomonadati</taxon>
        <taxon>Bacteroidota</taxon>
        <taxon>Flavobacteriia</taxon>
        <taxon>Flavobacteriales</taxon>
        <taxon>Flavobacteriaceae</taxon>
        <taxon>Maribacter</taxon>
    </lineage>
</organism>
<protein>
    <submittedName>
        <fullName evidence="2">ASCH domain-containing protein</fullName>
    </submittedName>
</protein>
<gene>
    <name evidence="2" type="ORF">FEE95_04675</name>
</gene>